<evidence type="ECO:0000313" key="20">
    <source>
        <dbReference type="Proteomes" id="UP000199603"/>
    </source>
</evidence>
<evidence type="ECO:0000259" key="16">
    <source>
        <dbReference type="PROSITE" id="PS50109"/>
    </source>
</evidence>
<dbReference type="InterPro" id="IPR035965">
    <property type="entry name" value="PAS-like_dom_sf"/>
</dbReference>
<dbReference type="EMBL" id="FNAG01000009">
    <property type="protein sequence ID" value="SDD88039.1"/>
    <property type="molecule type" value="Genomic_DNA"/>
</dbReference>
<dbReference type="PANTHER" id="PTHR43304">
    <property type="entry name" value="PHYTOCHROME-LIKE PROTEIN CPH1"/>
    <property type="match status" value="1"/>
</dbReference>
<dbReference type="Pfam" id="PF00512">
    <property type="entry name" value="HisKA"/>
    <property type="match status" value="1"/>
</dbReference>
<keyword evidence="12 15" id="KW-1133">Transmembrane helix</keyword>
<dbReference type="InterPro" id="IPR003018">
    <property type="entry name" value="GAF"/>
</dbReference>
<comment type="subcellular location">
    <subcellularLocation>
        <location evidence="2">Cell inner membrane</location>
        <topology evidence="2">Multi-pass membrane protein</topology>
    </subcellularLocation>
</comment>
<evidence type="ECO:0000256" key="1">
    <source>
        <dbReference type="ARBA" id="ARBA00000085"/>
    </source>
</evidence>
<feature type="transmembrane region" description="Helical" evidence="15">
    <location>
        <begin position="176"/>
        <end position="197"/>
    </location>
</feature>
<dbReference type="Pfam" id="PF02518">
    <property type="entry name" value="HATPase_c"/>
    <property type="match status" value="1"/>
</dbReference>
<keyword evidence="7" id="KW-0808">Transferase</keyword>
<evidence type="ECO:0000256" key="13">
    <source>
        <dbReference type="ARBA" id="ARBA00023136"/>
    </source>
</evidence>
<dbReference type="GO" id="GO:0000166">
    <property type="term" value="F:nucleotide binding"/>
    <property type="evidence" value="ECO:0007669"/>
    <property type="project" value="UniProtKB-KW"/>
</dbReference>
<keyword evidence="5" id="KW-0997">Cell inner membrane</keyword>
<dbReference type="SMART" id="SM00091">
    <property type="entry name" value="PAS"/>
    <property type="match status" value="4"/>
</dbReference>
<dbReference type="CDD" id="cd00130">
    <property type="entry name" value="PAS"/>
    <property type="match status" value="2"/>
</dbReference>
<dbReference type="PROSITE" id="PS50112">
    <property type="entry name" value="PAS"/>
    <property type="match status" value="1"/>
</dbReference>
<dbReference type="InterPro" id="IPR036890">
    <property type="entry name" value="HATPase_C_sf"/>
</dbReference>
<accession>A0A1G6YCD3</accession>
<feature type="domain" description="Histidine kinase" evidence="16">
    <location>
        <begin position="1481"/>
        <end position="1695"/>
    </location>
</feature>
<dbReference type="PROSITE" id="PS50109">
    <property type="entry name" value="HIS_KIN"/>
    <property type="match status" value="1"/>
</dbReference>
<evidence type="ECO:0000256" key="7">
    <source>
        <dbReference type="ARBA" id="ARBA00022679"/>
    </source>
</evidence>
<feature type="transmembrane region" description="Helical" evidence="15">
    <location>
        <begin position="12"/>
        <end position="30"/>
    </location>
</feature>
<reference evidence="19 20" key="1">
    <citation type="submission" date="2016-10" db="EMBL/GenBank/DDBJ databases">
        <authorList>
            <person name="de Groot N.N."/>
        </authorList>
    </citation>
    <scope>NUCLEOTIDE SEQUENCE [LARGE SCALE GENOMIC DNA]</scope>
    <source>
        <strain evidence="19 20">DSM 16957</strain>
    </source>
</reference>
<feature type="transmembrane region" description="Helical" evidence="15">
    <location>
        <begin position="62"/>
        <end position="81"/>
    </location>
</feature>
<feature type="transmembrane region" description="Helical" evidence="15">
    <location>
        <begin position="237"/>
        <end position="255"/>
    </location>
</feature>
<dbReference type="CDD" id="cd00082">
    <property type="entry name" value="HisKA"/>
    <property type="match status" value="1"/>
</dbReference>
<evidence type="ECO:0000313" key="19">
    <source>
        <dbReference type="EMBL" id="SDD88039.1"/>
    </source>
</evidence>
<feature type="transmembrane region" description="Helical" evidence="15">
    <location>
        <begin position="120"/>
        <end position="141"/>
    </location>
</feature>
<dbReference type="InterPro" id="IPR004358">
    <property type="entry name" value="Sig_transdc_His_kin-like_C"/>
</dbReference>
<dbReference type="SUPFAM" id="SSF55781">
    <property type="entry name" value="GAF domain-like"/>
    <property type="match status" value="2"/>
</dbReference>
<evidence type="ECO:0000259" key="17">
    <source>
        <dbReference type="PROSITE" id="PS50112"/>
    </source>
</evidence>
<evidence type="ECO:0000256" key="8">
    <source>
        <dbReference type="ARBA" id="ARBA00022692"/>
    </source>
</evidence>
<dbReference type="InterPro" id="IPR003661">
    <property type="entry name" value="HisK_dim/P_dom"/>
</dbReference>
<evidence type="ECO:0000256" key="11">
    <source>
        <dbReference type="ARBA" id="ARBA00022777"/>
    </source>
</evidence>
<dbReference type="SMART" id="SM00086">
    <property type="entry name" value="PAC"/>
    <property type="match status" value="3"/>
</dbReference>
<dbReference type="EC" id="2.7.13.3" evidence="3"/>
<dbReference type="SUPFAM" id="SSF47384">
    <property type="entry name" value="Homodimeric domain of signal transducing histidine kinase"/>
    <property type="match status" value="1"/>
</dbReference>
<evidence type="ECO:0000256" key="15">
    <source>
        <dbReference type="SAM" id="Phobius"/>
    </source>
</evidence>
<dbReference type="NCBIfam" id="TIGR00229">
    <property type="entry name" value="sensory_box"/>
    <property type="match status" value="2"/>
</dbReference>
<evidence type="ECO:0000256" key="3">
    <source>
        <dbReference type="ARBA" id="ARBA00012438"/>
    </source>
</evidence>
<evidence type="ECO:0000256" key="10">
    <source>
        <dbReference type="ARBA" id="ARBA00022741"/>
    </source>
</evidence>
<protein>
    <recommendedName>
        <fullName evidence="3">histidine kinase</fullName>
        <ecNumber evidence="3">2.7.13.3</ecNumber>
    </recommendedName>
</protein>
<keyword evidence="20" id="KW-1185">Reference proteome</keyword>
<evidence type="ECO:0000256" key="6">
    <source>
        <dbReference type="ARBA" id="ARBA00022553"/>
    </source>
</evidence>
<dbReference type="SUPFAM" id="SSF55874">
    <property type="entry name" value="ATPase domain of HSP90 chaperone/DNA topoisomerase II/histidine kinase"/>
    <property type="match status" value="1"/>
</dbReference>
<dbReference type="Gene3D" id="3.30.565.10">
    <property type="entry name" value="Histidine kinase-like ATPase, C-terminal domain"/>
    <property type="match status" value="1"/>
</dbReference>
<dbReference type="PRINTS" id="PR00344">
    <property type="entry name" value="BCTRLSENSOR"/>
</dbReference>
<dbReference type="InterPro" id="IPR036097">
    <property type="entry name" value="HisK_dim/P_sf"/>
</dbReference>
<keyword evidence="8 15" id="KW-0812">Transmembrane</keyword>
<evidence type="ECO:0000256" key="5">
    <source>
        <dbReference type="ARBA" id="ARBA00022519"/>
    </source>
</evidence>
<dbReference type="STRING" id="265719.SAMN04488509_10994"/>
<dbReference type="Pfam" id="PF13185">
    <property type="entry name" value="GAF_2"/>
    <property type="match status" value="1"/>
</dbReference>
<feature type="coiled-coil region" evidence="14">
    <location>
        <begin position="1451"/>
        <end position="1478"/>
    </location>
</feature>
<feature type="domain" description="PAC" evidence="18">
    <location>
        <begin position="800"/>
        <end position="852"/>
    </location>
</feature>
<feature type="transmembrane region" description="Helical" evidence="15">
    <location>
        <begin position="332"/>
        <end position="354"/>
    </location>
</feature>
<dbReference type="InterPro" id="IPR000700">
    <property type="entry name" value="PAS-assoc_C"/>
</dbReference>
<comment type="catalytic activity">
    <reaction evidence="1">
        <text>ATP + protein L-histidine = ADP + protein N-phospho-L-histidine.</text>
        <dbReference type="EC" id="2.7.13.3"/>
    </reaction>
</comment>
<keyword evidence="14" id="KW-0175">Coiled coil</keyword>
<dbReference type="Gene3D" id="1.10.287.130">
    <property type="match status" value="1"/>
</dbReference>
<feature type="domain" description="PAS" evidence="17">
    <location>
        <begin position="1340"/>
        <end position="1410"/>
    </location>
</feature>
<dbReference type="FunFam" id="2.10.70.100:FF:000001">
    <property type="entry name" value="Sensory transduction histidine kinase"/>
    <property type="match status" value="1"/>
</dbReference>
<organism evidence="19 20">
    <name type="scientific">Aquimonas voraii</name>
    <dbReference type="NCBI Taxonomy" id="265719"/>
    <lineage>
        <taxon>Bacteria</taxon>
        <taxon>Pseudomonadati</taxon>
        <taxon>Pseudomonadota</taxon>
        <taxon>Gammaproteobacteria</taxon>
        <taxon>Lysobacterales</taxon>
        <taxon>Lysobacteraceae</taxon>
        <taxon>Aquimonas</taxon>
    </lineage>
</organism>
<keyword evidence="11" id="KW-0418">Kinase</keyword>
<evidence type="ECO:0000256" key="12">
    <source>
        <dbReference type="ARBA" id="ARBA00022989"/>
    </source>
</evidence>
<dbReference type="PROSITE" id="PS50113">
    <property type="entry name" value="PAC"/>
    <property type="match status" value="2"/>
</dbReference>
<feature type="coiled-coil region" evidence="14">
    <location>
        <begin position="1019"/>
        <end position="1046"/>
    </location>
</feature>
<dbReference type="InterPro" id="IPR005467">
    <property type="entry name" value="His_kinase_dom"/>
</dbReference>
<name>A0A1G6YCD3_9GAMM</name>
<keyword evidence="10" id="KW-0547">Nucleotide-binding</keyword>
<evidence type="ECO:0000256" key="4">
    <source>
        <dbReference type="ARBA" id="ARBA00022475"/>
    </source>
</evidence>
<dbReference type="InterPro" id="IPR001610">
    <property type="entry name" value="PAC"/>
</dbReference>
<dbReference type="Gene3D" id="2.10.70.100">
    <property type="match status" value="2"/>
</dbReference>
<sequence length="1708" mass="182771">MLSLGSGGLGLWSAAVTAAWAILACLAVLWPLPNLRGLMAAQAWAVGGLGLLVLAWEQLNGTAWSPPLALLAAASLAAAVGMGRSPSTARQSLLSMGGGAVLLLGGLDALGVLGGRTAGGSLGAFPLLLACASIGLGSALLRRGLPRAPGLREGARLATAFALAAAWVDLCGRLPMITLDLLGPVAAGAAALCLVAIAGERRRLAGGLLLALVTLSLATGAGWLAPNLGPAAIAPPLPLSAGLSLALACVGLFSLQRRQRRLGWRTAAWASGLLLMLIAALGLLGFLLETDRLNPWGEAKALGPLASLGQFGLGLALVLLSDIGRDAQRPLAAWLPATLGTMTVLLGVIGWRAVLPDNTLRIERATATVADLLQGSLQQRLDQFSRSLQLAPTLGEEALLGLAESEPAVIAIAGARGSGWRLRDPALSAQLERQESRLRALFLQLLEERPIEASPLLGAGRPTWMIVSAAGRQPGQRLRLLVDAGRLLEPALQADPRQFAVALSQDGQTVLGVAEDLRDGGDVQRPLAGLGQGWTLHVAPQPGLVQLMGSRLPSLVLVMGLLLGGSLAAALRLALVAQQRARNAESIARGLEREVAAREATETALDRSLDEIGLILSSISDGFLFLDRDLRVSFANLQAARMLSGEGELPPNVSLAGLWPELAGEGRVVELARALGQTTETRFEAFNPQARTWLEVRAFAHPNGLAVLLRDIGEQRQRAEELATSEAALRGAQRLARVGSWRYDLFRDSWLWSDELYRVLGLVPGQLPPSRDLLLQHVPAVQRAPLSAALDALLSEGRELLIEHRVQRSDGHWVDALSLARAERDSSGRIRAISGTLQDISAQKRQAQELQAALARSERQARQLQSLHQVSLLASQKLGDPDLVPVLLTEVRRAFDAGVALLLEAPDDSLEAGRDMLVDVRPGFAWPRGVDNATLGFLRLLVGAGPRRLSTVELLAHTAYGELSLAALELPLSGLLSVPLRSPAGHAGGHLLLSCPNEGEFGLDELEVLDQFGQILALARDWADLIEALQATRADLQQQLDALSRNRTLLAGAERVAGLGTWELHFLGGEIVDFEASEVGRRILGMEQGPLEVESAKDRLHPDDRPRLREVFLDAIQGSRVFEIDYRICHPDGRELWVHTQAEIARDAEGRPVYLLGTMQDITRQREAQEREQEKIELLRGIAAGLPLEQTLNALAQHLESAHDTRVAIAYGLDLSRGATGLAAPSLGADFQQIMRSLSGIPGVAPSRLAAERGERVIAEDVLADPAFERVHAACREEGIRCIVATPVQSTDARVSGVLSCYLGQPGTPPRELLQAIDSAVSVAAIALKTAAARRHIEDSRQRLRSLFTLVPDAVFALDPSGRIEDCNAAAESSSGHSRESLLHRPLTDFVGGEAGALFEQRIQLAAQGDIQRFELQGEDAEGRPVDTVNTTLPIKVDGSTVGVFLIRTDVSEARRAQAALQAALADLESRNQELQDFAFVASHDLQEPLRKVQAFGDRLRLHLADRLDERSADYIQRMRSAAARMQTLINDLLAYSRVSRNAHQPQRVPLSRVLAEVLADLESRIEASGAVVEAGLLPEVEADPTQMRQLLQNLLGNALKFAAPGRAPRVRVSASQRGGRVHLVIEDNGIGFENKYQDRIFAPFQRLHGRSEYEGSGIGLAIVRKIVERHGGQIRADGRPGEGARFELDLPASRALSSARGVCEDSA</sequence>
<feature type="transmembrane region" description="Helical" evidence="15">
    <location>
        <begin position="93"/>
        <end position="114"/>
    </location>
</feature>
<keyword evidence="13 15" id="KW-0472">Membrane</keyword>
<feature type="transmembrane region" description="Helical" evidence="15">
    <location>
        <begin position="204"/>
        <end position="225"/>
    </location>
</feature>
<dbReference type="GO" id="GO:0000155">
    <property type="term" value="F:phosphorelay sensor kinase activity"/>
    <property type="evidence" value="ECO:0007669"/>
    <property type="project" value="InterPro"/>
</dbReference>
<feature type="transmembrane region" description="Helical" evidence="15">
    <location>
        <begin position="37"/>
        <end position="56"/>
    </location>
</feature>
<evidence type="ECO:0000256" key="9">
    <source>
        <dbReference type="ARBA" id="ARBA00022737"/>
    </source>
</evidence>
<evidence type="ECO:0000259" key="18">
    <source>
        <dbReference type="PROSITE" id="PS50113"/>
    </source>
</evidence>
<dbReference type="SMART" id="SM00388">
    <property type="entry name" value="HisKA"/>
    <property type="match status" value="1"/>
</dbReference>
<dbReference type="PANTHER" id="PTHR43304:SF1">
    <property type="entry name" value="PAC DOMAIN-CONTAINING PROTEIN"/>
    <property type="match status" value="1"/>
</dbReference>
<dbReference type="SMART" id="SM00387">
    <property type="entry name" value="HATPase_c"/>
    <property type="match status" value="1"/>
</dbReference>
<keyword evidence="9" id="KW-0677">Repeat</keyword>
<feature type="transmembrane region" description="Helical" evidence="15">
    <location>
        <begin position="267"/>
        <end position="289"/>
    </location>
</feature>
<dbReference type="RefSeq" id="WP_091243841.1">
    <property type="nucleotide sequence ID" value="NZ_FNAG01000009.1"/>
</dbReference>
<dbReference type="InterPro" id="IPR000014">
    <property type="entry name" value="PAS"/>
</dbReference>
<dbReference type="Proteomes" id="UP000199603">
    <property type="component" value="Unassembled WGS sequence"/>
</dbReference>
<dbReference type="FunFam" id="3.30.565.10:FF:000006">
    <property type="entry name" value="Sensor histidine kinase WalK"/>
    <property type="match status" value="1"/>
</dbReference>
<dbReference type="Gene3D" id="3.30.450.40">
    <property type="match status" value="2"/>
</dbReference>
<dbReference type="Pfam" id="PF08448">
    <property type="entry name" value="PAS_4"/>
    <property type="match status" value="2"/>
</dbReference>
<dbReference type="InterPro" id="IPR003594">
    <property type="entry name" value="HATPase_dom"/>
</dbReference>
<keyword evidence="6" id="KW-0597">Phosphoprotein</keyword>
<dbReference type="GO" id="GO:0005886">
    <property type="term" value="C:plasma membrane"/>
    <property type="evidence" value="ECO:0007669"/>
    <property type="project" value="UniProtKB-SubCell"/>
</dbReference>
<dbReference type="Pfam" id="PF08447">
    <property type="entry name" value="PAS_3"/>
    <property type="match status" value="2"/>
</dbReference>
<keyword evidence="4" id="KW-1003">Cell membrane</keyword>
<proteinExistence type="predicted"/>
<dbReference type="InterPro" id="IPR013656">
    <property type="entry name" value="PAS_4"/>
</dbReference>
<evidence type="ECO:0000256" key="14">
    <source>
        <dbReference type="SAM" id="Coils"/>
    </source>
</evidence>
<dbReference type="SUPFAM" id="SSF55785">
    <property type="entry name" value="PYP-like sensor domain (PAS domain)"/>
    <property type="match status" value="4"/>
</dbReference>
<dbReference type="Gene3D" id="3.30.450.20">
    <property type="entry name" value="PAS domain"/>
    <property type="match status" value="4"/>
</dbReference>
<dbReference type="InterPro" id="IPR013655">
    <property type="entry name" value="PAS_fold_3"/>
</dbReference>
<feature type="transmembrane region" description="Helical" evidence="15">
    <location>
        <begin position="301"/>
        <end position="320"/>
    </location>
</feature>
<dbReference type="InterPro" id="IPR029016">
    <property type="entry name" value="GAF-like_dom_sf"/>
</dbReference>
<dbReference type="InterPro" id="IPR052162">
    <property type="entry name" value="Sensor_kinase/Photoreceptor"/>
</dbReference>
<feature type="coiled-coil region" evidence="14">
    <location>
        <begin position="840"/>
        <end position="867"/>
    </location>
</feature>
<gene>
    <name evidence="19" type="ORF">SAMN04488509_10994</name>
</gene>
<feature type="domain" description="PAC" evidence="18">
    <location>
        <begin position="1122"/>
        <end position="1174"/>
    </location>
</feature>
<evidence type="ECO:0000256" key="2">
    <source>
        <dbReference type="ARBA" id="ARBA00004429"/>
    </source>
</evidence>